<dbReference type="Pfam" id="PF01323">
    <property type="entry name" value="DSBA"/>
    <property type="match status" value="1"/>
</dbReference>
<accession>A0ABY5PJW4</accession>
<dbReference type="InterPro" id="IPR001853">
    <property type="entry name" value="DSBA-like_thioredoxin_dom"/>
</dbReference>
<reference evidence="3" key="1">
    <citation type="submission" date="2021-11" db="EMBL/GenBank/DDBJ databases">
        <title>Cultivation dependent microbiological survey of springs from the worlds oldest radium mine currently devoted to the extraction of radon-saturated water.</title>
        <authorList>
            <person name="Kapinusova G."/>
            <person name="Smrhova T."/>
            <person name="Strejcek M."/>
            <person name="Suman J."/>
            <person name="Jani K."/>
            <person name="Pajer P."/>
            <person name="Uhlik O."/>
        </authorList>
    </citation>
    <scope>NUCLEOTIDE SEQUENCE [LARGE SCALE GENOMIC DNA]</scope>
    <source>
        <strain evidence="3">J379</strain>
    </source>
</reference>
<protein>
    <submittedName>
        <fullName evidence="2">DsbA family protein</fullName>
    </submittedName>
</protein>
<organism evidence="2 3">
    <name type="scientific">Svornostia abyssi</name>
    <dbReference type="NCBI Taxonomy" id="2898438"/>
    <lineage>
        <taxon>Bacteria</taxon>
        <taxon>Bacillati</taxon>
        <taxon>Actinomycetota</taxon>
        <taxon>Thermoleophilia</taxon>
        <taxon>Solirubrobacterales</taxon>
        <taxon>Baekduiaceae</taxon>
        <taxon>Svornostia</taxon>
    </lineage>
</organism>
<dbReference type="EMBL" id="CP088295">
    <property type="protein sequence ID" value="UUY04916.1"/>
    <property type="molecule type" value="Genomic_DNA"/>
</dbReference>
<dbReference type="Proteomes" id="UP001058860">
    <property type="component" value="Chromosome"/>
</dbReference>
<dbReference type="Gene3D" id="3.40.30.10">
    <property type="entry name" value="Glutaredoxin"/>
    <property type="match status" value="1"/>
</dbReference>
<proteinExistence type="predicted"/>
<evidence type="ECO:0000313" key="2">
    <source>
        <dbReference type="EMBL" id="UUY04916.1"/>
    </source>
</evidence>
<evidence type="ECO:0000259" key="1">
    <source>
        <dbReference type="Pfam" id="PF01323"/>
    </source>
</evidence>
<keyword evidence="3" id="KW-1185">Reference proteome</keyword>
<sequence length="195" mass="20623">MAHPRLEVVQAEPTPDTGPAFYFDYAAPDAYLAAERILSLMPVPCEWKPVRATALADGLPAIDRAAVEQTAAARGLQPVRWPDPLPFDSELALLATAYARAGGKTVSFSLAAFRQAYAGGRALTEETVLIAGAACEIHPRALLKGVELKSTQAELERLTAEAVARGIRTVPAVWTGTQALHGDDALEAAALALSH</sequence>
<dbReference type="SUPFAM" id="SSF52833">
    <property type="entry name" value="Thioredoxin-like"/>
    <property type="match status" value="1"/>
</dbReference>
<gene>
    <name evidence="2" type="ORF">LRS13_05145</name>
</gene>
<feature type="domain" description="DSBA-like thioredoxin" evidence="1">
    <location>
        <begin position="21"/>
        <end position="193"/>
    </location>
</feature>
<dbReference type="InterPro" id="IPR036249">
    <property type="entry name" value="Thioredoxin-like_sf"/>
</dbReference>
<dbReference type="RefSeq" id="WP_353865394.1">
    <property type="nucleotide sequence ID" value="NZ_CP088295.1"/>
</dbReference>
<evidence type="ECO:0000313" key="3">
    <source>
        <dbReference type="Proteomes" id="UP001058860"/>
    </source>
</evidence>
<name>A0ABY5PJW4_9ACTN</name>